<evidence type="ECO:0000313" key="1">
    <source>
        <dbReference type="EMBL" id="KZD32544.1"/>
    </source>
</evidence>
<protein>
    <submittedName>
        <fullName evidence="1">Uncharacterized protein</fullName>
    </submittedName>
</protein>
<gene>
    <name evidence="1" type="ORF">B4082_3395</name>
</gene>
<reference evidence="1 2" key="1">
    <citation type="submission" date="2015-09" db="EMBL/GenBank/DDBJ databases">
        <title>Bacillus cereus food isolates.</title>
        <authorList>
            <person name="Boekhorst J."/>
        </authorList>
    </citation>
    <scope>NUCLEOTIDE SEQUENCE [LARGE SCALE GENOMIC DNA]</scope>
    <source>
        <strain evidence="1 2">B4082</strain>
    </source>
</reference>
<name>A0A161QPD7_BACCE</name>
<sequence length="37" mass="3832">MLFNIFMKFSYCPLLAGTSPALPPVSGCVVAGGVVFP</sequence>
<evidence type="ECO:0000313" key="2">
    <source>
        <dbReference type="Proteomes" id="UP000076501"/>
    </source>
</evidence>
<dbReference type="AlphaFoldDB" id="A0A161QPD7"/>
<comment type="caution">
    <text evidence="1">The sequence shown here is derived from an EMBL/GenBank/DDBJ whole genome shotgun (WGS) entry which is preliminary data.</text>
</comment>
<organism evidence="1 2">
    <name type="scientific">Bacillus cereus</name>
    <dbReference type="NCBI Taxonomy" id="1396"/>
    <lineage>
        <taxon>Bacteria</taxon>
        <taxon>Bacillati</taxon>
        <taxon>Bacillota</taxon>
        <taxon>Bacilli</taxon>
        <taxon>Bacillales</taxon>
        <taxon>Bacillaceae</taxon>
        <taxon>Bacillus</taxon>
        <taxon>Bacillus cereus group</taxon>
    </lineage>
</organism>
<proteinExistence type="predicted"/>
<dbReference type="Proteomes" id="UP000076501">
    <property type="component" value="Unassembled WGS sequence"/>
</dbReference>
<accession>A0A161QPD7</accession>
<dbReference type="EMBL" id="LJKA01000050">
    <property type="protein sequence ID" value="KZD32544.1"/>
    <property type="molecule type" value="Genomic_DNA"/>
</dbReference>